<evidence type="ECO:0000313" key="1">
    <source>
        <dbReference type="EMBL" id="BAU54793.1"/>
    </source>
</evidence>
<organism evidence="1 2">
    <name type="scientific">Mucilaginibacter gotjawali</name>
    <dbReference type="NCBI Taxonomy" id="1550579"/>
    <lineage>
        <taxon>Bacteria</taxon>
        <taxon>Pseudomonadati</taxon>
        <taxon>Bacteroidota</taxon>
        <taxon>Sphingobacteriia</taxon>
        <taxon>Sphingobacteriales</taxon>
        <taxon>Sphingobacteriaceae</taxon>
        <taxon>Mucilaginibacter</taxon>
    </lineage>
</organism>
<evidence type="ECO:0000313" key="2">
    <source>
        <dbReference type="Proteomes" id="UP000218263"/>
    </source>
</evidence>
<name>A0A110B5U7_9SPHI</name>
<protein>
    <submittedName>
        <fullName evidence="1">Uncharacterized protein</fullName>
    </submittedName>
</protein>
<dbReference type="Proteomes" id="UP000218263">
    <property type="component" value="Chromosome"/>
</dbReference>
<gene>
    <name evidence="1" type="ORF">MgSA37_02971</name>
</gene>
<accession>A0A110B5U7</accession>
<dbReference type="KEGG" id="mgot:MgSA37_02971"/>
<keyword evidence="2" id="KW-1185">Reference proteome</keyword>
<sequence>MDAGPSCSYQHDVKNALPLKMEGKQTCMVYAYTLLLCTSGS</sequence>
<dbReference type="AlphaFoldDB" id="A0A110B5U7"/>
<proteinExistence type="predicted"/>
<reference evidence="1 2" key="1">
    <citation type="submission" date="2015-12" db="EMBL/GenBank/DDBJ databases">
        <title>Genome sequence of Mucilaginibacter gotjawali.</title>
        <authorList>
            <person name="Lee J.S."/>
            <person name="Lee K.C."/>
            <person name="Kim K.K."/>
            <person name="Lee B.W."/>
        </authorList>
    </citation>
    <scope>NUCLEOTIDE SEQUENCE [LARGE SCALE GENOMIC DNA]</scope>
    <source>
        <strain evidence="1 2">SA3-7</strain>
    </source>
</reference>
<dbReference type="EMBL" id="AP017313">
    <property type="protein sequence ID" value="BAU54793.1"/>
    <property type="molecule type" value="Genomic_DNA"/>
</dbReference>